<dbReference type="GO" id="GO:0006302">
    <property type="term" value="P:double-strand break repair"/>
    <property type="evidence" value="ECO:0007669"/>
    <property type="project" value="InterPro"/>
</dbReference>
<keyword evidence="4" id="KW-1185">Reference proteome</keyword>
<dbReference type="Proteomes" id="UP000091820">
    <property type="component" value="Unassembled WGS sequence"/>
</dbReference>
<accession>A0A1A9W2U0</accession>
<feature type="region of interest" description="Disordered" evidence="1">
    <location>
        <begin position="108"/>
        <end position="147"/>
    </location>
</feature>
<dbReference type="PANTHER" id="PTHR21315">
    <property type="entry name" value="APRATAXIN AND PNK-LIKE FACTOR-RELATED"/>
    <property type="match status" value="1"/>
</dbReference>
<feature type="region of interest" description="Disordered" evidence="1">
    <location>
        <begin position="1"/>
        <end position="26"/>
    </location>
</feature>
<name>A0A1A9W2U0_9MUSC</name>
<proteinExistence type="predicted"/>
<dbReference type="GO" id="GO:0008408">
    <property type="term" value="F:3'-5' exonuclease activity"/>
    <property type="evidence" value="ECO:0007669"/>
    <property type="project" value="InterPro"/>
</dbReference>
<evidence type="ECO:0000259" key="2">
    <source>
        <dbReference type="Pfam" id="PF10283"/>
    </source>
</evidence>
<reference evidence="4" key="1">
    <citation type="submission" date="2014-03" db="EMBL/GenBank/DDBJ databases">
        <authorList>
            <person name="Aksoy S."/>
            <person name="Warren W."/>
            <person name="Wilson R.K."/>
        </authorList>
    </citation>
    <scope>NUCLEOTIDE SEQUENCE [LARGE SCALE GENOMIC DNA]</scope>
    <source>
        <strain evidence="4">IAEA</strain>
    </source>
</reference>
<feature type="compositionally biased region" description="Acidic residues" evidence="1">
    <location>
        <begin position="122"/>
        <end position="140"/>
    </location>
</feature>
<sequence length="147" mass="16892">MNATESTNNAATDNFPSHFSSAQENRPSCTFGVKCYRKNPSHRLELAHPGDNDFKLPSLPQADADAPDCKYGKHCYRFNPLHYQQFKHPTDINVQENYKNYCLLKKRRRTQVASSQNTYDNFNDESDEDDPFDTDSDDSEYVPSDTP</sequence>
<protein>
    <recommendedName>
        <fullName evidence="2">PBZ-type domain-containing protein</fullName>
    </recommendedName>
</protein>
<dbReference type="PANTHER" id="PTHR21315:SF2">
    <property type="entry name" value="APRATAXIN AND PNK-LIKE FACTOR"/>
    <property type="match status" value="1"/>
</dbReference>
<dbReference type="STRING" id="37001.A0A1A9W2U0"/>
<feature type="domain" description="PBZ-type" evidence="2">
    <location>
        <begin position="26"/>
        <end position="51"/>
    </location>
</feature>
<evidence type="ECO:0000256" key="1">
    <source>
        <dbReference type="SAM" id="MobiDB-lite"/>
    </source>
</evidence>
<evidence type="ECO:0000313" key="3">
    <source>
        <dbReference type="EnsemblMetazoa" id="GBRI004307-PA"/>
    </source>
</evidence>
<organism evidence="3 4">
    <name type="scientific">Glossina brevipalpis</name>
    <dbReference type="NCBI Taxonomy" id="37001"/>
    <lineage>
        <taxon>Eukaryota</taxon>
        <taxon>Metazoa</taxon>
        <taxon>Ecdysozoa</taxon>
        <taxon>Arthropoda</taxon>
        <taxon>Hexapoda</taxon>
        <taxon>Insecta</taxon>
        <taxon>Pterygota</taxon>
        <taxon>Neoptera</taxon>
        <taxon>Endopterygota</taxon>
        <taxon>Diptera</taxon>
        <taxon>Brachycera</taxon>
        <taxon>Muscomorpha</taxon>
        <taxon>Hippoboscoidea</taxon>
        <taxon>Glossinidae</taxon>
        <taxon>Glossina</taxon>
    </lineage>
</organism>
<feature type="domain" description="PBZ-type" evidence="2">
    <location>
        <begin position="67"/>
        <end position="91"/>
    </location>
</feature>
<evidence type="ECO:0000313" key="4">
    <source>
        <dbReference type="Proteomes" id="UP000091820"/>
    </source>
</evidence>
<dbReference type="Pfam" id="PF10283">
    <property type="entry name" value="zf-CCHH"/>
    <property type="match status" value="2"/>
</dbReference>
<dbReference type="GO" id="GO:0005634">
    <property type="term" value="C:nucleus"/>
    <property type="evidence" value="ECO:0007669"/>
    <property type="project" value="TreeGrafter"/>
</dbReference>
<dbReference type="GO" id="GO:0003906">
    <property type="term" value="F:DNA-(apurinic or apyrimidinic site) endonuclease activity"/>
    <property type="evidence" value="ECO:0007669"/>
    <property type="project" value="InterPro"/>
</dbReference>
<reference evidence="3" key="2">
    <citation type="submission" date="2020-05" db="UniProtKB">
        <authorList>
            <consortium name="EnsemblMetazoa"/>
        </authorList>
    </citation>
    <scope>IDENTIFICATION</scope>
    <source>
        <strain evidence="3">IAEA</strain>
    </source>
</reference>
<dbReference type="AlphaFoldDB" id="A0A1A9W2U0"/>
<dbReference type="InterPro" id="IPR039253">
    <property type="entry name" value="APLF"/>
</dbReference>
<dbReference type="EnsemblMetazoa" id="GBRI004307-RA">
    <property type="protein sequence ID" value="GBRI004307-PA"/>
    <property type="gene ID" value="GBRI004307"/>
</dbReference>
<dbReference type="VEuPathDB" id="VectorBase:GBRI004307"/>
<dbReference type="GO" id="GO:0035861">
    <property type="term" value="C:site of double-strand break"/>
    <property type="evidence" value="ECO:0007669"/>
    <property type="project" value="TreeGrafter"/>
</dbReference>
<dbReference type="InterPro" id="IPR019406">
    <property type="entry name" value="APLF_PBZ"/>
</dbReference>